<dbReference type="AlphaFoldDB" id="A0A9J5ZK15"/>
<keyword evidence="2" id="KW-1185">Reference proteome</keyword>
<name>A0A9J5ZK15_SOLCO</name>
<reference evidence="1 2" key="1">
    <citation type="submission" date="2020-09" db="EMBL/GenBank/DDBJ databases">
        <title>De no assembly of potato wild relative species, Solanum commersonii.</title>
        <authorList>
            <person name="Cho K."/>
        </authorList>
    </citation>
    <scope>NUCLEOTIDE SEQUENCE [LARGE SCALE GENOMIC DNA]</scope>
    <source>
        <strain evidence="1">LZ3.2</strain>
        <tissue evidence="1">Leaf</tissue>
    </source>
</reference>
<accession>A0A9J5ZK15</accession>
<evidence type="ECO:0000313" key="2">
    <source>
        <dbReference type="Proteomes" id="UP000824120"/>
    </source>
</evidence>
<dbReference type="EMBL" id="JACXVP010000004">
    <property type="protein sequence ID" value="KAG5612102.1"/>
    <property type="molecule type" value="Genomic_DNA"/>
</dbReference>
<protein>
    <submittedName>
        <fullName evidence="1">Uncharacterized protein</fullName>
    </submittedName>
</protein>
<proteinExistence type="predicted"/>
<organism evidence="1 2">
    <name type="scientific">Solanum commersonii</name>
    <name type="common">Commerson's wild potato</name>
    <name type="synonym">Commerson's nightshade</name>
    <dbReference type="NCBI Taxonomy" id="4109"/>
    <lineage>
        <taxon>Eukaryota</taxon>
        <taxon>Viridiplantae</taxon>
        <taxon>Streptophyta</taxon>
        <taxon>Embryophyta</taxon>
        <taxon>Tracheophyta</taxon>
        <taxon>Spermatophyta</taxon>
        <taxon>Magnoliopsida</taxon>
        <taxon>eudicotyledons</taxon>
        <taxon>Gunneridae</taxon>
        <taxon>Pentapetalae</taxon>
        <taxon>asterids</taxon>
        <taxon>lamiids</taxon>
        <taxon>Solanales</taxon>
        <taxon>Solanaceae</taxon>
        <taxon>Solanoideae</taxon>
        <taxon>Solaneae</taxon>
        <taxon>Solanum</taxon>
    </lineage>
</organism>
<comment type="caution">
    <text evidence="1">The sequence shown here is derived from an EMBL/GenBank/DDBJ whole genome shotgun (WGS) entry which is preliminary data.</text>
</comment>
<evidence type="ECO:0000313" key="1">
    <source>
        <dbReference type="EMBL" id="KAG5612102.1"/>
    </source>
</evidence>
<dbReference type="Proteomes" id="UP000824120">
    <property type="component" value="Chromosome 4"/>
</dbReference>
<sequence length="60" mass="7024">MEKTKTPFKNSDWTFPYLNNPTSKGYNSLIQTRNRLWGVTISPPWEHSSLNELTLSRLRA</sequence>
<gene>
    <name evidence="1" type="ORF">H5410_023383</name>
</gene>